<dbReference type="RefSeq" id="WP_188796130.1">
    <property type="nucleotide sequence ID" value="NZ_BMIZ01000001.1"/>
</dbReference>
<organism evidence="1 2">
    <name type="scientific">Dyella caseinilytica</name>
    <dbReference type="NCBI Taxonomy" id="1849581"/>
    <lineage>
        <taxon>Bacteria</taxon>
        <taxon>Pseudomonadati</taxon>
        <taxon>Pseudomonadota</taxon>
        <taxon>Gammaproteobacteria</taxon>
        <taxon>Lysobacterales</taxon>
        <taxon>Rhodanobacteraceae</taxon>
        <taxon>Dyella</taxon>
    </lineage>
</organism>
<accession>A0ABX7GTS5</accession>
<protein>
    <submittedName>
        <fullName evidence="1">Uncharacterized protein</fullName>
    </submittedName>
</protein>
<reference evidence="1 2" key="1">
    <citation type="submission" date="2020-10" db="EMBL/GenBank/DDBJ databases">
        <title>Phylogeny of dyella-like bacteria.</title>
        <authorList>
            <person name="Fu J."/>
        </authorList>
    </citation>
    <scope>NUCLEOTIDE SEQUENCE [LARGE SCALE GENOMIC DNA]</scope>
    <source>
        <strain evidence="1 2">DHOB09</strain>
    </source>
</reference>
<evidence type="ECO:0000313" key="1">
    <source>
        <dbReference type="EMBL" id="QRN53842.1"/>
    </source>
</evidence>
<evidence type="ECO:0000313" key="2">
    <source>
        <dbReference type="Proteomes" id="UP000663181"/>
    </source>
</evidence>
<dbReference type="Proteomes" id="UP000663181">
    <property type="component" value="Chromosome"/>
</dbReference>
<proteinExistence type="predicted"/>
<dbReference type="EMBL" id="CP064030">
    <property type="protein sequence ID" value="QRN53842.1"/>
    <property type="molecule type" value="Genomic_DNA"/>
</dbReference>
<sequence length="271" mass="30167">MNQGVERSMDCARLFSASVKPVVLTHSKGLTAPTIEISSGVEFCSGEYASANNYIPHVPVPLEDWKVCATEDFSGDLNEVVNSPYTSVGIFAVPSPIREEIEQLNKVTSDADDYLHLAKTFARYVVPHFHIVPQSFFSHALVVNEPGERTTTIDTRTMRRPGLHVDSWSDGEGETRFASKIRFNVNLGPGRRAFLFASKGLAPLGDWDGSLEPDAYYNFLRFAPNTKIYRVTLDPGMAYIAATECLIHDATTSMESTRRCISYQLRGRLYS</sequence>
<name>A0ABX7GTS5_9GAMM</name>
<gene>
    <name evidence="1" type="ORF">ISN74_21025</name>
</gene>
<keyword evidence="2" id="KW-1185">Reference proteome</keyword>